<name>A0ABW8TPC4_9CLOT</name>
<keyword evidence="7" id="KW-1185">Reference proteome</keyword>
<dbReference type="Proteomes" id="UP001623661">
    <property type="component" value="Unassembled WGS sequence"/>
</dbReference>
<reference evidence="6 7" key="1">
    <citation type="submission" date="2024-11" db="EMBL/GenBank/DDBJ databases">
        <authorList>
            <person name="Heng Y.C."/>
            <person name="Lim A.C.H."/>
            <person name="Lee J.K.Y."/>
            <person name="Kittelmann S."/>
        </authorList>
    </citation>
    <scope>NUCLEOTIDE SEQUENCE [LARGE SCALE GENOMIC DNA]</scope>
    <source>
        <strain evidence="6 7">WILCCON 0202</strain>
    </source>
</reference>
<keyword evidence="4 6" id="KW-0067">ATP-binding</keyword>
<dbReference type="PROSITE" id="PS00211">
    <property type="entry name" value="ABC_TRANSPORTER_1"/>
    <property type="match status" value="1"/>
</dbReference>
<feature type="domain" description="ABC transporter" evidence="5">
    <location>
        <begin position="4"/>
        <end position="233"/>
    </location>
</feature>
<dbReference type="EMBL" id="JBJHZY010000001">
    <property type="protein sequence ID" value="MFL0267299.1"/>
    <property type="molecule type" value="Genomic_DNA"/>
</dbReference>
<evidence type="ECO:0000256" key="4">
    <source>
        <dbReference type="ARBA" id="ARBA00022840"/>
    </source>
</evidence>
<evidence type="ECO:0000313" key="7">
    <source>
        <dbReference type="Proteomes" id="UP001623661"/>
    </source>
</evidence>
<evidence type="ECO:0000313" key="6">
    <source>
        <dbReference type="EMBL" id="MFL0267299.1"/>
    </source>
</evidence>
<evidence type="ECO:0000256" key="2">
    <source>
        <dbReference type="ARBA" id="ARBA00022448"/>
    </source>
</evidence>
<evidence type="ECO:0000256" key="1">
    <source>
        <dbReference type="ARBA" id="ARBA00005417"/>
    </source>
</evidence>
<evidence type="ECO:0000256" key="3">
    <source>
        <dbReference type="ARBA" id="ARBA00022741"/>
    </source>
</evidence>
<gene>
    <name evidence="6" type="ORF">ACJDUH_04210</name>
</gene>
<evidence type="ECO:0000259" key="5">
    <source>
        <dbReference type="PROSITE" id="PS50893"/>
    </source>
</evidence>
<dbReference type="InterPro" id="IPR003593">
    <property type="entry name" value="AAA+_ATPase"/>
</dbReference>
<dbReference type="PANTHER" id="PTHR43335">
    <property type="entry name" value="ABC TRANSPORTER, ATP-BINDING PROTEIN"/>
    <property type="match status" value="1"/>
</dbReference>
<dbReference type="PANTHER" id="PTHR43335:SF2">
    <property type="entry name" value="ABC TRANSPORTER, ATP-BINDING PROTEIN"/>
    <property type="match status" value="1"/>
</dbReference>
<dbReference type="PROSITE" id="PS50893">
    <property type="entry name" value="ABC_TRANSPORTER_2"/>
    <property type="match status" value="1"/>
</dbReference>
<dbReference type="InterPro" id="IPR017871">
    <property type="entry name" value="ABC_transporter-like_CS"/>
</dbReference>
<dbReference type="RefSeq" id="WP_406763905.1">
    <property type="nucleotide sequence ID" value="NZ_JBJHZY010000001.1"/>
</dbReference>
<dbReference type="GO" id="GO:0005524">
    <property type="term" value="F:ATP binding"/>
    <property type="evidence" value="ECO:0007669"/>
    <property type="project" value="UniProtKB-KW"/>
</dbReference>
<dbReference type="SMART" id="SM00382">
    <property type="entry name" value="AAA"/>
    <property type="match status" value="1"/>
</dbReference>
<dbReference type="InterPro" id="IPR003439">
    <property type="entry name" value="ABC_transporter-like_ATP-bd"/>
</dbReference>
<organism evidence="6 7">
    <name type="scientific">Candidatus Clostridium radicumherbarum</name>
    <dbReference type="NCBI Taxonomy" id="3381662"/>
    <lineage>
        <taxon>Bacteria</taxon>
        <taxon>Bacillati</taxon>
        <taxon>Bacillota</taxon>
        <taxon>Clostridia</taxon>
        <taxon>Eubacteriales</taxon>
        <taxon>Clostridiaceae</taxon>
        <taxon>Clostridium</taxon>
    </lineage>
</organism>
<accession>A0ABW8TPC4</accession>
<proteinExistence type="inferred from homology"/>
<keyword evidence="3" id="KW-0547">Nucleotide-binding</keyword>
<keyword evidence="2" id="KW-0813">Transport</keyword>
<sequence>MNNLKVTNLKYKYGKTEALKGISFEVNEGLIGILGPNGAGKTTAMKLITTLFSLQEGEIYLNDMEYTKNLKEVRRSLGYLPQDFTTYGNLKGREFLEIIASLKLDSNKKKISSHVDEIVEKLNMNEYIDRKVKEYSGGMKQKLGFAQVLTGDPNLIVVDEPTVGLDPEQRNTIRELFPVISKNRIVLATTHIVEDIEYYCSYLLVIKDGKLIYSGTKENFIKEIEGTLWEADMDAETYIKVREKNIVITTLQNKDYFHIKYISNEALTNNSVCAKVNLQDAYIAHSNRAQKVNSYD</sequence>
<dbReference type="Pfam" id="PF00005">
    <property type="entry name" value="ABC_tran"/>
    <property type="match status" value="1"/>
</dbReference>
<dbReference type="SUPFAM" id="SSF52540">
    <property type="entry name" value="P-loop containing nucleoside triphosphate hydrolases"/>
    <property type="match status" value="1"/>
</dbReference>
<comment type="caution">
    <text evidence="6">The sequence shown here is derived from an EMBL/GenBank/DDBJ whole genome shotgun (WGS) entry which is preliminary data.</text>
</comment>
<dbReference type="Gene3D" id="3.40.50.300">
    <property type="entry name" value="P-loop containing nucleotide triphosphate hydrolases"/>
    <property type="match status" value="1"/>
</dbReference>
<dbReference type="InterPro" id="IPR027417">
    <property type="entry name" value="P-loop_NTPase"/>
</dbReference>
<comment type="similarity">
    <text evidence="1">Belongs to the ABC transporter superfamily.</text>
</comment>
<protein>
    <submittedName>
        <fullName evidence="6">ATP-binding cassette domain-containing protein</fullName>
    </submittedName>
</protein>